<feature type="region of interest" description="Disordered" evidence="1">
    <location>
        <begin position="46"/>
        <end position="65"/>
    </location>
</feature>
<accession>A0A5C6C5E2</accession>
<dbReference type="Proteomes" id="UP000319908">
    <property type="component" value="Unassembled WGS sequence"/>
</dbReference>
<keyword evidence="3" id="KW-1185">Reference proteome</keyword>
<feature type="compositionally biased region" description="Polar residues" evidence="1">
    <location>
        <begin position="49"/>
        <end position="59"/>
    </location>
</feature>
<evidence type="ECO:0000313" key="2">
    <source>
        <dbReference type="EMBL" id="TWU19398.1"/>
    </source>
</evidence>
<name>A0A5C6C5E2_9BACT</name>
<sequence length="91" mass="10246">MMTQIILLGLISRVISRKEFTRAGTGPGRQNESGIDTKLFEDSSVREGFSNTRNPFSTLDKSEKSKDQYLMHEPEGHIVNLGLHGKLQLTR</sequence>
<proteinExistence type="predicted"/>
<evidence type="ECO:0000313" key="3">
    <source>
        <dbReference type="Proteomes" id="UP000319908"/>
    </source>
</evidence>
<reference evidence="2 3" key="1">
    <citation type="journal article" date="2020" name="Antonie Van Leeuwenhoek">
        <title>Rhodopirellula heiligendammensis sp. nov., Rhodopirellula pilleata sp. nov., and Rhodopirellula solitaria sp. nov. isolated from natural or artificial marine surfaces in Northern Germany and California, USA, and emended description of the genus Rhodopirellula.</title>
        <authorList>
            <person name="Kallscheuer N."/>
            <person name="Wiegand S."/>
            <person name="Jogler M."/>
            <person name="Boedeker C."/>
            <person name="Peeters S.H."/>
            <person name="Rast P."/>
            <person name="Heuer A."/>
            <person name="Jetten M.S.M."/>
            <person name="Rohde M."/>
            <person name="Jogler C."/>
        </authorList>
    </citation>
    <scope>NUCLEOTIDE SEQUENCE [LARGE SCALE GENOMIC DNA]</scope>
    <source>
        <strain evidence="2 3">Poly21</strain>
    </source>
</reference>
<comment type="caution">
    <text evidence="2">The sequence shown here is derived from an EMBL/GenBank/DDBJ whole genome shotgun (WGS) entry which is preliminary data.</text>
</comment>
<gene>
    <name evidence="2" type="ORF">Poly21_15710</name>
</gene>
<protein>
    <submittedName>
        <fullName evidence="2">Uncharacterized protein</fullName>
    </submittedName>
</protein>
<dbReference type="AlphaFoldDB" id="A0A5C6C5E2"/>
<dbReference type="EMBL" id="SJPU01000001">
    <property type="protein sequence ID" value="TWU19398.1"/>
    <property type="molecule type" value="Genomic_DNA"/>
</dbReference>
<dbReference type="RefSeq" id="WP_146406223.1">
    <property type="nucleotide sequence ID" value="NZ_SJPU01000001.1"/>
</dbReference>
<evidence type="ECO:0000256" key="1">
    <source>
        <dbReference type="SAM" id="MobiDB-lite"/>
    </source>
</evidence>
<organism evidence="2 3">
    <name type="scientific">Allorhodopirellula heiligendammensis</name>
    <dbReference type="NCBI Taxonomy" id="2714739"/>
    <lineage>
        <taxon>Bacteria</taxon>
        <taxon>Pseudomonadati</taxon>
        <taxon>Planctomycetota</taxon>
        <taxon>Planctomycetia</taxon>
        <taxon>Pirellulales</taxon>
        <taxon>Pirellulaceae</taxon>
        <taxon>Allorhodopirellula</taxon>
    </lineage>
</organism>